<evidence type="ECO:0000313" key="3">
    <source>
        <dbReference type="Proteomes" id="UP000094296"/>
    </source>
</evidence>
<dbReference type="GO" id="GO:0003677">
    <property type="term" value="F:DNA binding"/>
    <property type="evidence" value="ECO:0007669"/>
    <property type="project" value="InterPro"/>
</dbReference>
<reference evidence="2 3" key="1">
    <citation type="submission" date="2016-09" db="EMBL/GenBank/DDBJ databases">
        <title>Draft genome sequence for the type strain of Desulfuribacillus alkaliarsenatis AHT28, an obligately anaerobic, sulfidogenic bacterium isolated from Russian soda lake sediments.</title>
        <authorList>
            <person name="Abin C.A."/>
            <person name="Hollibaugh J.T."/>
        </authorList>
    </citation>
    <scope>NUCLEOTIDE SEQUENCE [LARGE SCALE GENOMIC DNA]</scope>
    <source>
        <strain evidence="2 3">AHT28</strain>
    </source>
</reference>
<dbReference type="PANTHER" id="PTHR34860">
    <property type="entry name" value="REPRESSOR-LIKE PROTEIN SSO7C3"/>
    <property type="match status" value="1"/>
</dbReference>
<dbReference type="Gene3D" id="2.10.260.10">
    <property type="match status" value="1"/>
</dbReference>
<dbReference type="Proteomes" id="UP000094296">
    <property type="component" value="Unassembled WGS sequence"/>
</dbReference>
<dbReference type="InterPro" id="IPR007159">
    <property type="entry name" value="SpoVT-AbrB_dom"/>
</dbReference>
<feature type="domain" description="SpoVT-AbrB" evidence="1">
    <location>
        <begin position="4"/>
        <end position="49"/>
    </location>
</feature>
<gene>
    <name evidence="2" type="ORF">BHF68_14820</name>
</gene>
<dbReference type="AlphaFoldDB" id="A0A1E5G2N4"/>
<dbReference type="STRING" id="766136.BHF68_14820"/>
<comment type="caution">
    <text evidence="2">The sequence shown here is derived from an EMBL/GenBank/DDBJ whole genome shotgun (WGS) entry which is preliminary data.</text>
</comment>
<accession>A0A1E5G2N4</accession>
<dbReference type="EMBL" id="MIJE01000016">
    <property type="protein sequence ID" value="OEF97210.1"/>
    <property type="molecule type" value="Genomic_DNA"/>
</dbReference>
<organism evidence="2 3">
    <name type="scientific">Desulfuribacillus alkaliarsenatis</name>
    <dbReference type="NCBI Taxonomy" id="766136"/>
    <lineage>
        <taxon>Bacteria</taxon>
        <taxon>Bacillati</taxon>
        <taxon>Bacillota</taxon>
        <taxon>Desulfuribacillia</taxon>
        <taxon>Desulfuribacillales</taxon>
        <taxon>Desulfuribacillaceae</taxon>
        <taxon>Desulfuribacillus</taxon>
    </lineage>
</organism>
<protein>
    <submittedName>
        <fullName evidence="2">Regulator</fullName>
    </submittedName>
</protein>
<dbReference type="NCBIfam" id="TIGR01439">
    <property type="entry name" value="lp_hng_hel_AbrB"/>
    <property type="match status" value="1"/>
</dbReference>
<dbReference type="RefSeq" id="WP_069642994.1">
    <property type="nucleotide sequence ID" value="NZ_MIJE01000016.1"/>
</dbReference>
<dbReference type="SMART" id="SM00966">
    <property type="entry name" value="SpoVT_AbrB"/>
    <property type="match status" value="1"/>
</dbReference>
<dbReference type="Pfam" id="PF04014">
    <property type="entry name" value="MazE_antitoxin"/>
    <property type="match status" value="1"/>
</dbReference>
<dbReference type="PANTHER" id="PTHR34860:SF6">
    <property type="entry name" value="REPRESSOR-LIKE PROTEIN SSO7C3"/>
    <property type="match status" value="1"/>
</dbReference>
<dbReference type="SUPFAM" id="SSF89447">
    <property type="entry name" value="AbrB/MazE/MraZ-like"/>
    <property type="match status" value="1"/>
</dbReference>
<sequence>MEIAKITSKGQITIPIEIRKKLRLKEGDKVLFIDEGDKIVFANASISALEKIQMEMIGEAEKVGVSTEDDVIDLVKDLRSEKRKI</sequence>
<evidence type="ECO:0000313" key="2">
    <source>
        <dbReference type="EMBL" id="OEF97210.1"/>
    </source>
</evidence>
<dbReference type="OrthoDB" id="9811597at2"/>
<dbReference type="InterPro" id="IPR037914">
    <property type="entry name" value="SpoVT-AbrB_sf"/>
</dbReference>
<evidence type="ECO:0000259" key="1">
    <source>
        <dbReference type="SMART" id="SM00966"/>
    </source>
</evidence>
<dbReference type="InterPro" id="IPR052975">
    <property type="entry name" value="Repressor-like_regulatory"/>
</dbReference>
<keyword evidence="3" id="KW-1185">Reference proteome</keyword>
<proteinExistence type="predicted"/>
<name>A0A1E5G2N4_9FIRM</name>